<evidence type="ECO:0000313" key="4">
    <source>
        <dbReference type="WBParaSite" id="Pan_g4303.t1"/>
    </source>
</evidence>
<evidence type="ECO:0000256" key="2">
    <source>
        <dbReference type="SAM" id="SignalP"/>
    </source>
</evidence>
<feature type="chain" id="PRO_5028872534" evidence="2">
    <location>
        <begin position="20"/>
        <end position="262"/>
    </location>
</feature>
<dbReference type="Proteomes" id="UP000492821">
    <property type="component" value="Unassembled WGS sequence"/>
</dbReference>
<reference evidence="4" key="2">
    <citation type="submission" date="2020-10" db="UniProtKB">
        <authorList>
            <consortium name="WormBaseParasite"/>
        </authorList>
    </citation>
    <scope>IDENTIFICATION</scope>
</reference>
<proteinExistence type="predicted"/>
<evidence type="ECO:0000313" key="3">
    <source>
        <dbReference type="Proteomes" id="UP000492821"/>
    </source>
</evidence>
<accession>A0A7E4VWB9</accession>
<name>A0A7E4VWB9_PANRE</name>
<dbReference type="WBParaSite" id="Pan_g4303.t1">
    <property type="protein sequence ID" value="Pan_g4303.t1"/>
    <property type="gene ID" value="Pan_g4303"/>
</dbReference>
<dbReference type="AlphaFoldDB" id="A0A7E4VWB9"/>
<feature type="signal peptide" evidence="2">
    <location>
        <begin position="1"/>
        <end position="19"/>
    </location>
</feature>
<keyword evidence="2" id="KW-0732">Signal</keyword>
<keyword evidence="3" id="KW-1185">Reference proteome</keyword>
<evidence type="ECO:0000256" key="1">
    <source>
        <dbReference type="SAM" id="Phobius"/>
    </source>
</evidence>
<keyword evidence="1" id="KW-0472">Membrane</keyword>
<reference evidence="3" key="1">
    <citation type="journal article" date="2013" name="Genetics">
        <title>The draft genome and transcriptome of Panagrellus redivivus are shaped by the harsh demands of a free-living lifestyle.</title>
        <authorList>
            <person name="Srinivasan J."/>
            <person name="Dillman A.R."/>
            <person name="Macchietto M.G."/>
            <person name="Heikkinen L."/>
            <person name="Lakso M."/>
            <person name="Fracchia K.M."/>
            <person name="Antoshechkin I."/>
            <person name="Mortazavi A."/>
            <person name="Wong G."/>
            <person name="Sternberg P.W."/>
        </authorList>
    </citation>
    <scope>NUCLEOTIDE SEQUENCE [LARGE SCALE GENOMIC DNA]</scope>
    <source>
        <strain evidence="3">MT8872</strain>
    </source>
</reference>
<keyword evidence="1" id="KW-1133">Transmembrane helix</keyword>
<keyword evidence="1" id="KW-0812">Transmembrane</keyword>
<feature type="transmembrane region" description="Helical" evidence="1">
    <location>
        <begin position="128"/>
        <end position="152"/>
    </location>
</feature>
<organism evidence="3 4">
    <name type="scientific">Panagrellus redivivus</name>
    <name type="common">Microworm</name>
    <dbReference type="NCBI Taxonomy" id="6233"/>
    <lineage>
        <taxon>Eukaryota</taxon>
        <taxon>Metazoa</taxon>
        <taxon>Ecdysozoa</taxon>
        <taxon>Nematoda</taxon>
        <taxon>Chromadorea</taxon>
        <taxon>Rhabditida</taxon>
        <taxon>Tylenchina</taxon>
        <taxon>Panagrolaimomorpha</taxon>
        <taxon>Panagrolaimoidea</taxon>
        <taxon>Panagrolaimidae</taxon>
        <taxon>Panagrellus</taxon>
    </lineage>
</organism>
<protein>
    <submittedName>
        <fullName evidence="4">Nematode cuticle collagen N-terminal domain-containing protein</fullName>
    </submittedName>
</protein>
<sequence length="262" mass="30874">MDPRTALSLCFCFFCSVFAGECLFNSNFSKTVPEETEFCNFDLGRFCYIYSLPNDTKSRRYGCGPISFWPDKSCNVERLCSKKNSKVCCCTTDNCNNYKLYKKDKKKSKKKKDEDPVQKQAERNTLNFASAGTLFFLTLTCGSLYIPLIYYIRKHVIKELEKIEDYYLDMLGVRDALLETSTDVNWLLCQNLFLHELMYAINRIKYAEAASTDTFVEEPRIRNRNVIQRLETDQHFLRMIDNLVVKVKQQKDKHRRRYRKSL</sequence>